<organism evidence="2 3">
    <name type="scientific">Hymenobacter psychrophilus</name>
    <dbReference type="NCBI Taxonomy" id="651662"/>
    <lineage>
        <taxon>Bacteria</taxon>
        <taxon>Pseudomonadati</taxon>
        <taxon>Bacteroidota</taxon>
        <taxon>Cytophagia</taxon>
        <taxon>Cytophagales</taxon>
        <taxon>Hymenobacteraceae</taxon>
        <taxon>Hymenobacter</taxon>
    </lineage>
</organism>
<evidence type="ECO:0008006" key="4">
    <source>
        <dbReference type="Google" id="ProtNLM"/>
    </source>
</evidence>
<evidence type="ECO:0000256" key="1">
    <source>
        <dbReference type="SAM" id="SignalP"/>
    </source>
</evidence>
<reference evidence="3" key="1">
    <citation type="submission" date="2016-10" db="EMBL/GenBank/DDBJ databases">
        <authorList>
            <person name="Varghese N."/>
            <person name="Submissions S."/>
        </authorList>
    </citation>
    <scope>NUCLEOTIDE SEQUENCE [LARGE SCALE GENOMIC DNA]</scope>
    <source>
        <strain evidence="3">CGMCC 1.8975</strain>
    </source>
</reference>
<accession>A0A1H3GL00</accession>
<keyword evidence="1" id="KW-0732">Signal</keyword>
<evidence type="ECO:0000313" key="2">
    <source>
        <dbReference type="EMBL" id="SDY02959.1"/>
    </source>
</evidence>
<feature type="chain" id="PRO_5011753755" description="Long-chain fatty acid transport protein" evidence="1">
    <location>
        <begin position="28"/>
        <end position="454"/>
    </location>
</feature>
<keyword evidence="3" id="KW-1185">Reference proteome</keyword>
<sequence length="454" mass="48821">MSQLNFAGLAGGLSLLGLLAATPGALGQNQGLGNSPYSRLGLGDASMNLGGVRQMGMGGTGLAAPNSTNINELNPALLYYTGRTTFEAGYTGQFKTLRSDASSQRTGTGTLGYVALAVPISRTWAGAIGLKPYTTVDYESKTVDSGIVNATDPTAQLERQYKGNGGLAEAYMSHAVRLRKNLVLGVSAAYVFGSINQEASTRVGTETLPLASASRSIYEQQVHYSDFAFRSGLHYRGKLTEKLNYNIGGVYSFRSKLNGDRSRNILREDASGALINATALSSDEKGKAQVPALTQLGVSFDNNRNWSLNLDGGLQQWSQFKSFDEQGGLSGILLSNTYRGSVGGELTPDPTSVDHYFKRITYRAGLSVAQLPYRPGGNVLLDRAVSWGFALPLPSASALDATTISLGFTYGRRGNTDVLRLADDVTERNVQESYLRMQLGVTLNNRWFIKRRIE</sequence>
<dbReference type="AlphaFoldDB" id="A0A1H3GL00"/>
<dbReference type="OrthoDB" id="1491239at2"/>
<dbReference type="STRING" id="651662.SAMN04488069_10540"/>
<feature type="signal peptide" evidence="1">
    <location>
        <begin position="1"/>
        <end position="27"/>
    </location>
</feature>
<dbReference type="EMBL" id="FNOV01000005">
    <property type="protein sequence ID" value="SDY02959.1"/>
    <property type="molecule type" value="Genomic_DNA"/>
</dbReference>
<protein>
    <recommendedName>
        <fullName evidence="4">Long-chain fatty acid transport protein</fullName>
    </recommendedName>
</protein>
<gene>
    <name evidence="2" type="ORF">SAMN04488069_10540</name>
</gene>
<proteinExistence type="predicted"/>
<dbReference type="Gene3D" id="2.40.160.60">
    <property type="entry name" value="Outer membrane protein transport protein (OMPP1/FadL/TodX)"/>
    <property type="match status" value="1"/>
</dbReference>
<dbReference type="RefSeq" id="WP_092739046.1">
    <property type="nucleotide sequence ID" value="NZ_FNOV01000005.1"/>
</dbReference>
<dbReference type="Proteomes" id="UP000199249">
    <property type="component" value="Unassembled WGS sequence"/>
</dbReference>
<dbReference type="SUPFAM" id="SSF56935">
    <property type="entry name" value="Porins"/>
    <property type="match status" value="1"/>
</dbReference>
<name>A0A1H3GL00_9BACT</name>
<evidence type="ECO:0000313" key="3">
    <source>
        <dbReference type="Proteomes" id="UP000199249"/>
    </source>
</evidence>